<name>A0ABU9E6X3_9BACT</name>
<dbReference type="SMART" id="SM00387">
    <property type="entry name" value="HATPase_c"/>
    <property type="match status" value="1"/>
</dbReference>
<dbReference type="Pfam" id="PF02518">
    <property type="entry name" value="HATPase_c"/>
    <property type="match status" value="1"/>
</dbReference>
<dbReference type="InterPro" id="IPR022641">
    <property type="entry name" value="CheR_N"/>
</dbReference>
<dbReference type="InterPro" id="IPR013656">
    <property type="entry name" value="PAS_4"/>
</dbReference>
<dbReference type="CDD" id="cd00082">
    <property type="entry name" value="HisKA"/>
    <property type="match status" value="1"/>
</dbReference>
<dbReference type="InterPro" id="IPR036890">
    <property type="entry name" value="HATPase_C_sf"/>
</dbReference>
<dbReference type="SUPFAM" id="SSF55785">
    <property type="entry name" value="PYP-like sensor domain (PAS domain)"/>
    <property type="match status" value="3"/>
</dbReference>
<dbReference type="InterPro" id="IPR035909">
    <property type="entry name" value="CheB_C"/>
</dbReference>
<dbReference type="InterPro" id="IPR035965">
    <property type="entry name" value="PAS-like_dom_sf"/>
</dbReference>
<dbReference type="InterPro" id="IPR036097">
    <property type="entry name" value="HisK_dim/P_sf"/>
</dbReference>
<evidence type="ECO:0000259" key="10">
    <source>
        <dbReference type="PROSITE" id="PS50122"/>
    </source>
</evidence>
<dbReference type="EMBL" id="JBBHLI010000002">
    <property type="protein sequence ID" value="MEK9500286.1"/>
    <property type="molecule type" value="Genomic_DNA"/>
</dbReference>
<evidence type="ECO:0000313" key="12">
    <source>
        <dbReference type="EMBL" id="MEK9500286.1"/>
    </source>
</evidence>
<feature type="active site" evidence="6">
    <location>
        <position position="46"/>
    </location>
</feature>
<dbReference type="Gene3D" id="3.30.450.20">
    <property type="entry name" value="PAS domain"/>
    <property type="match status" value="3"/>
</dbReference>
<keyword evidence="13" id="KW-1185">Reference proteome</keyword>
<keyword evidence="3" id="KW-0489">Methyltransferase</keyword>
<dbReference type="InterPro" id="IPR000780">
    <property type="entry name" value="CheR_MeTrfase"/>
</dbReference>
<sequence>MSDDAPPDQPPRIVGLGASAGGLAATRAFLEALPANPGMAFVLVQHLSPDHDSEMARLLRSATSLPVDEIEDGVEVRPDRVYTIPPGAQLRYEGGRLRLSAAEGTGGHVKAPIDGLFRSLAAEVGPDAACVVLSGTGTDGTLGLKAVKEAGGLTLVQDPADAEYDGMPRSALGSGLVDIRGSAPELARRLMAVRERAGATGLPATPDELARDESQTLLRLLAQLRARTGHDFSGYKRASILRRLDRRMQILGADTLDAYLDLVRASPDELDTLLKNLLISVTNFFRDPDAWMVIEQEVVPALFEGKGPRDSVRVWVPGCATGEEAYTIAILLLEHARTLGAAPSIQVFATDIDMDALRFAREGVYPESIAADVSPERLDTFFEAEGDRFSLRAQVRESVLFAPHNLLGDPPFSRQDLISCRNLLIYLDRELQNDVFELFHYALNPGGRVLLGMSESAESANHLLETVDKHIRLYRRVDTPPKVPRLHGATHPVTGPFRGLLPRGGAARSVIDRYREHLIRSRVPASVLVGTDYEILHVAGDAARFLREAPGVPSHDLLDKVLPDLRIELRSALFQALESGDSVRTRVREVMMGGVPTQVVLEVTPLAAHGFESAHLEVVFHATVVTRDTRHSPERTDSTVAVQLEEELARTKQRLQIVIEEYETTNEDLKASNEELQSMNEELRSATEELETGREELQSMNQELVTVNHELRAKIEQLAQANSDLDNLMAANEVGTLFLDRELRIQRFTPQAAAIFRLQPSDVGRPLAEMATHLKPHDVVGLARQVLDDLVPVEVEQRREGGGDYLTRVRPYRTRRDQIAGVVLTVLDVTDLKEAQRRARFQANVLAQVSDAVIAVDMDSRIIYLNSSAGTRLEIDPASAEGKPLRQIVDIEYRAGHSRESALRALATEGAWNGEVVYTTRSGRRLDLDVNATMLHGADGERIGSLAILRDITAHREAEKRARQQEQYLTTTLRNAPIKAAIVDTDFRYRWTYNIHPTIEPAALVGRRDEEIFDAAEAGELIGLKRQVLRTGEGVRQEVSVRLDGETRILDVTIDPLTDHEGTIVGLTKAALDITEQKRAEEDLRIAKAAAETANEAKSSFLAAMSHELRTPLNAIIGYLDLMQAGIPDRLTEPQEHQVERIQVSARHLLQLIEEVLQFARLDAARETVQWAPVRVGDLTQEIQAILEPLAAEKGLELEIDASAAPDVLTTDPRKVRQILLNLLGNAVKFTHHGRVGLIVDEVEAGVRFQIADTGIGMNAEQLDHVFEAFWRADDENPVAEGTGLGLTISKRYARLLGGDVTAASAPGEGSVFTLIAPDRASEGPVD</sequence>
<dbReference type="InterPro" id="IPR003594">
    <property type="entry name" value="HATPase_dom"/>
</dbReference>
<dbReference type="SMART" id="SM00138">
    <property type="entry name" value="MeTrc"/>
    <property type="match status" value="1"/>
</dbReference>
<evidence type="ECO:0000256" key="3">
    <source>
        <dbReference type="ARBA" id="ARBA00022603"/>
    </source>
</evidence>
<dbReference type="Gene3D" id="1.10.287.130">
    <property type="match status" value="1"/>
</dbReference>
<dbReference type="SMART" id="SM00388">
    <property type="entry name" value="HisKA"/>
    <property type="match status" value="1"/>
</dbReference>
<dbReference type="Proteomes" id="UP001484239">
    <property type="component" value="Unassembled WGS sequence"/>
</dbReference>
<dbReference type="PANTHER" id="PTHR24422:SF27">
    <property type="entry name" value="PROTEIN-GLUTAMATE O-METHYLTRANSFERASE"/>
    <property type="match status" value="1"/>
</dbReference>
<dbReference type="SUPFAM" id="SSF53335">
    <property type="entry name" value="S-adenosyl-L-methionine-dependent methyltransferases"/>
    <property type="match status" value="1"/>
</dbReference>
<feature type="active site" evidence="6">
    <location>
        <position position="19"/>
    </location>
</feature>
<dbReference type="PROSITE" id="PS50123">
    <property type="entry name" value="CHER"/>
    <property type="match status" value="1"/>
</dbReference>
<evidence type="ECO:0000256" key="2">
    <source>
        <dbReference type="ARBA" id="ARBA00001541"/>
    </source>
</evidence>
<dbReference type="PANTHER" id="PTHR24422">
    <property type="entry name" value="CHEMOTAXIS PROTEIN METHYLTRANSFERASE"/>
    <property type="match status" value="1"/>
</dbReference>
<dbReference type="Pfam" id="PF13596">
    <property type="entry name" value="PAS_10"/>
    <property type="match status" value="1"/>
</dbReference>
<comment type="caution">
    <text evidence="12">The sequence shown here is derived from an EMBL/GenBank/DDBJ whole genome shotgun (WGS) entry which is preliminary data.</text>
</comment>
<dbReference type="Pfam" id="PF03705">
    <property type="entry name" value="CheR_N"/>
    <property type="match status" value="1"/>
</dbReference>
<dbReference type="PRINTS" id="PR00996">
    <property type="entry name" value="CHERMTFRASE"/>
</dbReference>
<evidence type="ECO:0000313" key="13">
    <source>
        <dbReference type="Proteomes" id="UP001484239"/>
    </source>
</evidence>
<organism evidence="12 13">
    <name type="scientific">Gaopeijia maritima</name>
    <dbReference type="NCBI Taxonomy" id="3119007"/>
    <lineage>
        <taxon>Bacteria</taxon>
        <taxon>Pseudomonadati</taxon>
        <taxon>Gemmatimonadota</taxon>
        <taxon>Longimicrobiia</taxon>
        <taxon>Gaopeijiales</taxon>
        <taxon>Gaopeijiaceae</taxon>
        <taxon>Gaopeijia</taxon>
    </lineage>
</organism>
<feature type="domain" description="CheR-type methyltransferase" evidence="11">
    <location>
        <begin position="219"/>
        <end position="456"/>
    </location>
</feature>
<dbReference type="CDD" id="cd00130">
    <property type="entry name" value="PAS"/>
    <property type="match status" value="1"/>
</dbReference>
<reference evidence="12 13" key="1">
    <citation type="submission" date="2024-02" db="EMBL/GenBank/DDBJ databases">
        <title>A novel Gemmatimonadota bacterium.</title>
        <authorList>
            <person name="Du Z.-J."/>
            <person name="Ye Y.-Q."/>
        </authorList>
    </citation>
    <scope>NUCLEOTIDE SEQUENCE [LARGE SCALE GENOMIC DNA]</scope>
    <source>
        <strain evidence="12 13">DH-20</strain>
    </source>
</reference>
<dbReference type="PROSITE" id="PS50122">
    <property type="entry name" value="CHEB"/>
    <property type="match status" value="1"/>
</dbReference>
<dbReference type="Pfam" id="PF01739">
    <property type="entry name" value="CheR"/>
    <property type="match status" value="1"/>
</dbReference>
<dbReference type="InterPro" id="IPR050903">
    <property type="entry name" value="Bact_Chemotaxis_MeTrfase"/>
</dbReference>
<keyword evidence="4" id="KW-0808">Transferase</keyword>
<dbReference type="Pfam" id="PF00512">
    <property type="entry name" value="HisKA"/>
    <property type="match status" value="1"/>
</dbReference>
<dbReference type="Gene3D" id="3.30.565.10">
    <property type="entry name" value="Histidine kinase-like ATPase, C-terminal domain"/>
    <property type="match status" value="1"/>
</dbReference>
<dbReference type="SMART" id="SM00086">
    <property type="entry name" value="PAC"/>
    <property type="match status" value="3"/>
</dbReference>
<dbReference type="Pfam" id="PF01339">
    <property type="entry name" value="CheB_methylest"/>
    <property type="match status" value="1"/>
</dbReference>
<dbReference type="Gene3D" id="1.10.155.10">
    <property type="entry name" value="Chemotaxis receptor methyltransferase CheR, N-terminal domain"/>
    <property type="match status" value="1"/>
</dbReference>
<feature type="active site" evidence="6">
    <location>
        <position position="139"/>
    </location>
</feature>
<dbReference type="InterPro" id="IPR000673">
    <property type="entry name" value="Sig_transdc_resp-reg_Me-estase"/>
</dbReference>
<dbReference type="NCBIfam" id="TIGR00229">
    <property type="entry name" value="sensory_box"/>
    <property type="match status" value="2"/>
</dbReference>
<dbReference type="InterPro" id="IPR000014">
    <property type="entry name" value="PAS"/>
</dbReference>
<proteinExistence type="predicted"/>
<feature type="coiled-coil region" evidence="7">
    <location>
        <begin position="641"/>
        <end position="731"/>
    </location>
</feature>
<evidence type="ECO:0000259" key="9">
    <source>
        <dbReference type="PROSITE" id="PS50113"/>
    </source>
</evidence>
<dbReference type="SUPFAM" id="SSF52738">
    <property type="entry name" value="Methylesterase CheB, C-terminal domain"/>
    <property type="match status" value="1"/>
</dbReference>
<dbReference type="InterPro" id="IPR001610">
    <property type="entry name" value="PAC"/>
</dbReference>
<accession>A0ABU9E6X3</accession>
<dbReference type="InterPro" id="IPR000700">
    <property type="entry name" value="PAS-assoc_C"/>
</dbReference>
<dbReference type="InterPro" id="IPR036804">
    <property type="entry name" value="CheR_N_sf"/>
</dbReference>
<dbReference type="PROSITE" id="PS50113">
    <property type="entry name" value="PAC"/>
    <property type="match status" value="3"/>
</dbReference>
<evidence type="ECO:0000256" key="4">
    <source>
        <dbReference type="ARBA" id="ARBA00022679"/>
    </source>
</evidence>
<feature type="domain" description="PAC" evidence="9">
    <location>
        <begin position="912"/>
        <end position="964"/>
    </location>
</feature>
<keyword evidence="7" id="KW-0175">Coiled coil</keyword>
<dbReference type="CDD" id="cd02440">
    <property type="entry name" value="AdoMet_MTases"/>
    <property type="match status" value="1"/>
</dbReference>
<dbReference type="SMART" id="SM00091">
    <property type="entry name" value="PAS"/>
    <property type="match status" value="2"/>
</dbReference>
<dbReference type="Gene3D" id="3.40.50.180">
    <property type="entry name" value="Methylesterase CheB, C-terminal domain"/>
    <property type="match status" value="1"/>
</dbReference>
<keyword evidence="6" id="KW-0378">Hydrolase</keyword>
<feature type="domain" description="CheB-type methylesterase" evidence="10">
    <location>
        <begin position="7"/>
        <end position="197"/>
    </location>
</feature>
<feature type="domain" description="PAC" evidence="9">
    <location>
        <begin position="791"/>
        <end position="841"/>
    </location>
</feature>
<dbReference type="InterPro" id="IPR005467">
    <property type="entry name" value="His_kinase_dom"/>
</dbReference>
<dbReference type="InterPro" id="IPR022642">
    <property type="entry name" value="CheR_C"/>
</dbReference>
<dbReference type="CDD" id="cd16434">
    <property type="entry name" value="CheB-CheR_fusion"/>
    <property type="match status" value="1"/>
</dbReference>
<dbReference type="InterPro" id="IPR003661">
    <property type="entry name" value="HisK_dim/P_dom"/>
</dbReference>
<dbReference type="RefSeq" id="WP_405284905.1">
    <property type="nucleotide sequence ID" value="NZ_CP144380.1"/>
</dbReference>
<evidence type="ECO:0000256" key="5">
    <source>
        <dbReference type="ARBA" id="ARBA00022691"/>
    </source>
</evidence>
<evidence type="ECO:0000259" key="11">
    <source>
        <dbReference type="PROSITE" id="PS50123"/>
    </source>
</evidence>
<dbReference type="Pfam" id="PF08448">
    <property type="entry name" value="PAS_4"/>
    <property type="match status" value="2"/>
</dbReference>
<feature type="domain" description="PAC" evidence="9">
    <location>
        <begin position="1033"/>
        <end position="1086"/>
    </location>
</feature>
<dbReference type="CDD" id="cd16922">
    <property type="entry name" value="HATPase_EvgS-ArcB-TorS-like"/>
    <property type="match status" value="1"/>
</dbReference>
<feature type="domain" description="Histidine kinase" evidence="8">
    <location>
        <begin position="1104"/>
        <end position="1321"/>
    </location>
</feature>
<dbReference type="PROSITE" id="PS50109">
    <property type="entry name" value="HIS_KIN"/>
    <property type="match status" value="1"/>
</dbReference>
<evidence type="ECO:0000256" key="6">
    <source>
        <dbReference type="PROSITE-ProRule" id="PRU00050"/>
    </source>
</evidence>
<dbReference type="SUPFAM" id="SSF47757">
    <property type="entry name" value="Chemotaxis receptor methyltransferase CheR, N-terminal domain"/>
    <property type="match status" value="1"/>
</dbReference>
<dbReference type="SUPFAM" id="SSF47384">
    <property type="entry name" value="Homodimeric domain of signal transducing histidine kinase"/>
    <property type="match status" value="1"/>
</dbReference>
<gene>
    <name evidence="12" type="ORF">WI372_04795</name>
</gene>
<dbReference type="SUPFAM" id="SSF55874">
    <property type="entry name" value="ATPase domain of HSP90 chaperone/DNA topoisomerase II/histidine kinase"/>
    <property type="match status" value="1"/>
</dbReference>
<evidence type="ECO:0000259" key="8">
    <source>
        <dbReference type="PROSITE" id="PS50109"/>
    </source>
</evidence>
<keyword evidence="5" id="KW-0949">S-adenosyl-L-methionine</keyword>
<evidence type="ECO:0000256" key="1">
    <source>
        <dbReference type="ARBA" id="ARBA00000085"/>
    </source>
</evidence>
<keyword evidence="6" id="KW-0145">Chemotaxis</keyword>
<protein>
    <submittedName>
        <fullName evidence="12">Chemotaxis protein CheB</fullName>
    </submittedName>
</protein>
<comment type="catalytic activity">
    <reaction evidence="2">
        <text>L-glutamyl-[protein] + S-adenosyl-L-methionine = [protein]-L-glutamate 5-O-methyl ester + S-adenosyl-L-homocysteine</text>
        <dbReference type="Rhea" id="RHEA:24452"/>
        <dbReference type="Rhea" id="RHEA-COMP:10208"/>
        <dbReference type="Rhea" id="RHEA-COMP:10311"/>
        <dbReference type="ChEBI" id="CHEBI:29973"/>
        <dbReference type="ChEBI" id="CHEBI:57856"/>
        <dbReference type="ChEBI" id="CHEBI:59789"/>
        <dbReference type="ChEBI" id="CHEBI:82795"/>
        <dbReference type="EC" id="2.1.1.80"/>
    </reaction>
</comment>
<dbReference type="Gene3D" id="3.40.50.150">
    <property type="entry name" value="Vaccinia Virus protein VP39"/>
    <property type="match status" value="1"/>
</dbReference>
<dbReference type="InterPro" id="IPR029063">
    <property type="entry name" value="SAM-dependent_MTases_sf"/>
</dbReference>
<evidence type="ECO:0000256" key="7">
    <source>
        <dbReference type="SAM" id="Coils"/>
    </source>
</evidence>
<comment type="catalytic activity">
    <reaction evidence="1">
        <text>ATP + protein L-histidine = ADP + protein N-phospho-L-histidine.</text>
        <dbReference type="EC" id="2.7.13.3"/>
    </reaction>
</comment>